<dbReference type="InterPro" id="IPR007867">
    <property type="entry name" value="GMC_OxRtase_C"/>
</dbReference>
<feature type="domain" description="Glucose-methanol-choline oxidoreductase N-terminal" evidence="5">
    <location>
        <begin position="317"/>
        <end position="331"/>
    </location>
</feature>
<keyword evidence="3" id="KW-0285">Flavoprotein</keyword>
<evidence type="ECO:0000256" key="3">
    <source>
        <dbReference type="RuleBase" id="RU003968"/>
    </source>
</evidence>
<name>A0A6A4JZ97_APOLU</name>
<dbReference type="PIRSF" id="PIRSF000137">
    <property type="entry name" value="Alcohol_oxidase"/>
    <property type="match status" value="1"/>
</dbReference>
<dbReference type="PROSITE" id="PS00623">
    <property type="entry name" value="GMC_OXRED_1"/>
    <property type="match status" value="1"/>
</dbReference>
<dbReference type="PANTHER" id="PTHR11552:SF186">
    <property type="entry name" value="GLUCOSE-METHANOL-CHOLINE OXIDOREDUCTASE N-TERMINAL DOMAIN-CONTAINING PROTEIN"/>
    <property type="match status" value="1"/>
</dbReference>
<evidence type="ECO:0000259" key="5">
    <source>
        <dbReference type="PROSITE" id="PS00624"/>
    </source>
</evidence>
<dbReference type="SUPFAM" id="SSF54373">
    <property type="entry name" value="FAD-linked reductases, C-terminal domain"/>
    <property type="match status" value="1"/>
</dbReference>
<evidence type="ECO:0000313" key="6">
    <source>
        <dbReference type="EMBL" id="KAF6216390.1"/>
    </source>
</evidence>
<comment type="caution">
    <text evidence="6">The sequence shown here is derived from an EMBL/GenBank/DDBJ whole genome shotgun (WGS) entry which is preliminary data.</text>
</comment>
<dbReference type="PROSITE" id="PS00624">
    <property type="entry name" value="GMC_OXRED_2"/>
    <property type="match status" value="1"/>
</dbReference>
<dbReference type="GO" id="GO:0050660">
    <property type="term" value="F:flavin adenine dinucleotide binding"/>
    <property type="evidence" value="ECO:0007669"/>
    <property type="project" value="InterPro"/>
</dbReference>
<feature type="binding site" evidence="2">
    <location>
        <position position="276"/>
    </location>
    <ligand>
        <name>FAD</name>
        <dbReference type="ChEBI" id="CHEBI:57692"/>
    </ligand>
</feature>
<dbReference type="PANTHER" id="PTHR11552">
    <property type="entry name" value="GLUCOSE-METHANOL-CHOLINE GMC OXIDOREDUCTASE"/>
    <property type="match status" value="1"/>
</dbReference>
<dbReference type="InterPro" id="IPR036188">
    <property type="entry name" value="FAD/NAD-bd_sf"/>
</dbReference>
<sequence length="686" mass="76556">MALRLLRVLSNARIALSYGPSFAFVLLLRVLVLLSRPDIEDAGNRVRDISPAQLRSHYDFIIVGAGSAGAVLANRLSESPDITVLLIEAGGEEPVLSDLPMLYSALQLTSIDWQYRAEPSNKSNLAMKDRRSNWPRGKCLGGSSVLNAMLYIRGNKKDYDNWEAAGNTGWSYKDVLPYFMKMEDIRVPELVGSSYHGRGGPIPVEELRYYSPITDAFLESGKHLGYRVHDVNGPIQTGFTRSHCTLREGLRCSTAKGYLRPIRNRKNLHVLLHAKVEKVLLAEEDDGVPRAVGVSFNRFSLPGVKVFAHKDVIISAGAVNSPQILMLSGIGPPQHLMDKNIEVQVSSPGVGSNLQDHAAMGGVTYLIKSPKEMRPSGAACVLPRLLTINTLRKFVFDKSGPMYGLPTTEAMAFVNTKYANSSEDWPDIQLFFASSGDNADGGIFGRRNNGLNDDYYATVFEPILYKDSVTILPLLLRPKSRGHIELKDKDPMSNPLIYPNYFGDPDDLEVMIEGAKIGYALSQTEPFQRFDTTLHDIACPGCAEYEHLSDDYWRCQARHYTMTIYHPVGTCKMGPVEDVDAVVSPRLKVHGVKHLRVVDASVMPTIVSGNTNAPVIMIGEKAADMIKEDWKLPTVPTYYQYEKMIAYQRSSLYTPHYSWPFRSSYCRPKSHAPYRLVPVYRRLLND</sequence>
<dbReference type="GO" id="GO:0016614">
    <property type="term" value="F:oxidoreductase activity, acting on CH-OH group of donors"/>
    <property type="evidence" value="ECO:0007669"/>
    <property type="project" value="InterPro"/>
</dbReference>
<keyword evidence="2 3" id="KW-0274">FAD</keyword>
<dbReference type="Pfam" id="PF00732">
    <property type="entry name" value="GMC_oxred_N"/>
    <property type="match status" value="1"/>
</dbReference>
<feature type="domain" description="Glucose-methanol-choline oxidoreductase N-terminal" evidence="4">
    <location>
        <begin position="137"/>
        <end position="160"/>
    </location>
</feature>
<gene>
    <name evidence="6" type="ORF">GE061_000732</name>
</gene>
<dbReference type="Gene3D" id="3.50.50.60">
    <property type="entry name" value="FAD/NAD(P)-binding domain"/>
    <property type="match status" value="1"/>
</dbReference>
<dbReference type="EMBL" id="WIXP02000001">
    <property type="protein sequence ID" value="KAF6216390.1"/>
    <property type="molecule type" value="Genomic_DNA"/>
</dbReference>
<comment type="cofactor">
    <cofactor evidence="2">
        <name>FAD</name>
        <dbReference type="ChEBI" id="CHEBI:57692"/>
    </cofactor>
</comment>
<dbReference type="AlphaFoldDB" id="A0A6A4JZ97"/>
<protein>
    <recommendedName>
        <fullName evidence="4 5">Glucose-methanol-choline oxidoreductase N-terminal domain-containing protein</fullName>
    </recommendedName>
</protein>
<dbReference type="OrthoDB" id="269227at2759"/>
<evidence type="ECO:0000259" key="4">
    <source>
        <dbReference type="PROSITE" id="PS00623"/>
    </source>
</evidence>
<dbReference type="InterPro" id="IPR000172">
    <property type="entry name" value="GMC_OxRdtase_N"/>
</dbReference>
<dbReference type="InterPro" id="IPR012132">
    <property type="entry name" value="GMC_OxRdtase"/>
</dbReference>
<keyword evidence="7" id="KW-1185">Reference proteome</keyword>
<dbReference type="Proteomes" id="UP000466442">
    <property type="component" value="Linkage Group LG1"/>
</dbReference>
<evidence type="ECO:0000313" key="7">
    <source>
        <dbReference type="Proteomes" id="UP000466442"/>
    </source>
</evidence>
<dbReference type="Pfam" id="PF05199">
    <property type="entry name" value="GMC_oxred_C"/>
    <property type="match status" value="1"/>
</dbReference>
<accession>A0A6A4JZ97</accession>
<reference evidence="6" key="1">
    <citation type="journal article" date="2021" name="Mol. Ecol. Resour.">
        <title>Apolygus lucorum genome provides insights into omnivorousness and mesophyll feeding.</title>
        <authorList>
            <person name="Liu Y."/>
            <person name="Liu H."/>
            <person name="Wang H."/>
            <person name="Huang T."/>
            <person name="Liu B."/>
            <person name="Yang B."/>
            <person name="Yin L."/>
            <person name="Li B."/>
            <person name="Zhang Y."/>
            <person name="Zhang S."/>
            <person name="Jiang F."/>
            <person name="Zhang X."/>
            <person name="Ren Y."/>
            <person name="Wang B."/>
            <person name="Wang S."/>
            <person name="Lu Y."/>
            <person name="Wu K."/>
            <person name="Fan W."/>
            <person name="Wang G."/>
        </authorList>
    </citation>
    <scope>NUCLEOTIDE SEQUENCE</scope>
    <source>
        <strain evidence="6">12Hb</strain>
    </source>
</reference>
<evidence type="ECO:0000256" key="2">
    <source>
        <dbReference type="PIRSR" id="PIRSR000137-2"/>
    </source>
</evidence>
<comment type="similarity">
    <text evidence="1 3">Belongs to the GMC oxidoreductase family.</text>
</comment>
<evidence type="ECO:0000256" key="1">
    <source>
        <dbReference type="ARBA" id="ARBA00010790"/>
    </source>
</evidence>
<organism evidence="6 7">
    <name type="scientific">Apolygus lucorum</name>
    <name type="common">Small green plant bug</name>
    <name type="synonym">Lygocoris lucorum</name>
    <dbReference type="NCBI Taxonomy" id="248454"/>
    <lineage>
        <taxon>Eukaryota</taxon>
        <taxon>Metazoa</taxon>
        <taxon>Ecdysozoa</taxon>
        <taxon>Arthropoda</taxon>
        <taxon>Hexapoda</taxon>
        <taxon>Insecta</taxon>
        <taxon>Pterygota</taxon>
        <taxon>Neoptera</taxon>
        <taxon>Paraneoptera</taxon>
        <taxon>Hemiptera</taxon>
        <taxon>Heteroptera</taxon>
        <taxon>Panheteroptera</taxon>
        <taxon>Cimicomorpha</taxon>
        <taxon>Miridae</taxon>
        <taxon>Mirini</taxon>
        <taxon>Apolygus</taxon>
    </lineage>
</organism>
<proteinExistence type="inferred from homology"/>
<dbReference type="SUPFAM" id="SSF51905">
    <property type="entry name" value="FAD/NAD(P)-binding domain"/>
    <property type="match status" value="1"/>
</dbReference>
<dbReference type="Gene3D" id="3.30.560.10">
    <property type="entry name" value="Glucose Oxidase, domain 3"/>
    <property type="match status" value="1"/>
</dbReference>